<evidence type="ECO:0000256" key="1">
    <source>
        <dbReference type="ARBA" id="ARBA00005080"/>
    </source>
</evidence>
<evidence type="ECO:0000256" key="4">
    <source>
        <dbReference type="ARBA" id="ARBA00017272"/>
    </source>
</evidence>
<evidence type="ECO:0000256" key="2">
    <source>
        <dbReference type="ARBA" id="ARBA00008085"/>
    </source>
</evidence>
<sequence length="219" mass="24085">MDGGSAEEPVAKKLKTPGEGWVQRSGDESGKVSKIAKAVATILEELGEDPTREGLVKTPRRMAELLIECTQGYEQQLGDVINGAVFHEDYREMVIVKDIKIFSLCEHHVVPFHGVCHIAYIPRSKVLGLSKLARISDMYARRLQVQERLTTQIAHAVRDAIQPLGVGVVIEAQHMCMAMRGARQPSSTTITSSVLGCFQSDSRTRAEFFANIGRRPGVA</sequence>
<dbReference type="GO" id="GO:0046654">
    <property type="term" value="P:tetrahydrofolate biosynthetic process"/>
    <property type="evidence" value="ECO:0007669"/>
    <property type="project" value="InterPro"/>
</dbReference>
<dbReference type="InterPro" id="IPR018234">
    <property type="entry name" value="GTP_CycHdrlase_I_CS"/>
</dbReference>
<evidence type="ECO:0000256" key="7">
    <source>
        <dbReference type="ARBA" id="ARBA00023134"/>
    </source>
</evidence>
<dbReference type="NCBIfam" id="NF006826">
    <property type="entry name" value="PRK09347.1-3"/>
    <property type="match status" value="1"/>
</dbReference>
<dbReference type="AlphaFoldDB" id="A0AAD7U753"/>
<dbReference type="EMBL" id="JAQMWT010000570">
    <property type="protein sequence ID" value="KAJ8599358.1"/>
    <property type="molecule type" value="Genomic_DNA"/>
</dbReference>
<keyword evidence="5" id="KW-0547">Nucleotide-binding</keyword>
<dbReference type="PANTHER" id="PTHR11109">
    <property type="entry name" value="GTP CYCLOHYDROLASE I"/>
    <property type="match status" value="1"/>
</dbReference>
<keyword evidence="12" id="KW-1185">Reference proteome</keyword>
<evidence type="ECO:0000259" key="10">
    <source>
        <dbReference type="Pfam" id="PF01227"/>
    </source>
</evidence>
<dbReference type="FunFam" id="3.30.1130.10:FF:000012">
    <property type="entry name" value="GTP cyclohydrolase 1"/>
    <property type="match status" value="1"/>
</dbReference>
<dbReference type="GO" id="GO:0005525">
    <property type="term" value="F:GTP binding"/>
    <property type="evidence" value="ECO:0007669"/>
    <property type="project" value="UniProtKB-KW"/>
</dbReference>
<dbReference type="Proteomes" id="UP001230188">
    <property type="component" value="Unassembled WGS sequence"/>
</dbReference>
<comment type="caution">
    <text evidence="11">The sequence shown here is derived from an EMBL/GenBank/DDBJ whole genome shotgun (WGS) entry which is preliminary data.</text>
</comment>
<gene>
    <name evidence="11" type="ORF">CTAYLR_007009</name>
</gene>
<accession>A0AAD7U753</accession>
<dbReference type="NCBIfam" id="TIGR00063">
    <property type="entry name" value="folE"/>
    <property type="match status" value="1"/>
</dbReference>
<dbReference type="SUPFAM" id="SSF55620">
    <property type="entry name" value="Tetrahydrobiopterin biosynthesis enzymes-like"/>
    <property type="match status" value="1"/>
</dbReference>
<feature type="domain" description="GTP cyclohydrolase I" evidence="10">
    <location>
        <begin position="35"/>
        <end position="212"/>
    </location>
</feature>
<dbReference type="HAMAP" id="MF_00223">
    <property type="entry name" value="FolE"/>
    <property type="match status" value="1"/>
</dbReference>
<dbReference type="InterPro" id="IPR001474">
    <property type="entry name" value="GTP_CycHdrlase_I"/>
</dbReference>
<feature type="region of interest" description="Disordered" evidence="9">
    <location>
        <begin position="1"/>
        <end position="31"/>
    </location>
</feature>
<dbReference type="GO" id="GO:0006729">
    <property type="term" value="P:tetrahydrobiopterin biosynthetic process"/>
    <property type="evidence" value="ECO:0007669"/>
    <property type="project" value="TreeGrafter"/>
</dbReference>
<evidence type="ECO:0000256" key="5">
    <source>
        <dbReference type="ARBA" id="ARBA00022741"/>
    </source>
</evidence>
<dbReference type="PANTHER" id="PTHR11109:SF7">
    <property type="entry name" value="GTP CYCLOHYDROLASE 1"/>
    <property type="match status" value="1"/>
</dbReference>
<dbReference type="InterPro" id="IPR043133">
    <property type="entry name" value="GTP-CH-I_C/QueF"/>
</dbReference>
<dbReference type="GO" id="GO:0003934">
    <property type="term" value="F:GTP cyclohydrolase I activity"/>
    <property type="evidence" value="ECO:0007669"/>
    <property type="project" value="UniProtKB-EC"/>
</dbReference>
<proteinExistence type="inferred from homology"/>
<dbReference type="Gene3D" id="3.30.1130.10">
    <property type="match status" value="1"/>
</dbReference>
<evidence type="ECO:0000313" key="12">
    <source>
        <dbReference type="Proteomes" id="UP001230188"/>
    </source>
</evidence>
<dbReference type="Gene3D" id="1.10.286.10">
    <property type="match status" value="1"/>
</dbReference>
<name>A0AAD7U753_9STRA</name>
<evidence type="ECO:0000256" key="6">
    <source>
        <dbReference type="ARBA" id="ARBA00022801"/>
    </source>
</evidence>
<protein>
    <recommendedName>
        <fullName evidence="4">GTP cyclohydrolase 1</fullName>
        <ecNumber evidence="3">3.5.4.16</ecNumber>
    </recommendedName>
    <alternativeName>
        <fullName evidence="8">GTP cyclohydrolase I</fullName>
    </alternativeName>
</protein>
<reference evidence="11" key="1">
    <citation type="submission" date="2023-01" db="EMBL/GenBank/DDBJ databases">
        <title>Metagenome sequencing of chrysophaentin producing Chrysophaeum taylorii.</title>
        <authorList>
            <person name="Davison J."/>
            <person name="Bewley C."/>
        </authorList>
    </citation>
    <scope>NUCLEOTIDE SEQUENCE</scope>
    <source>
        <strain evidence="11">NIES-1699</strain>
    </source>
</reference>
<dbReference type="NCBIfam" id="NF006825">
    <property type="entry name" value="PRK09347.1-2"/>
    <property type="match status" value="1"/>
</dbReference>
<dbReference type="PROSITE" id="PS00859">
    <property type="entry name" value="GTP_CYCLOHYDROL_1_1"/>
    <property type="match status" value="1"/>
</dbReference>
<comment type="similarity">
    <text evidence="2">Belongs to the GTP cyclohydrolase I family.</text>
</comment>
<keyword evidence="6" id="KW-0378">Hydrolase</keyword>
<dbReference type="PROSITE" id="PS00860">
    <property type="entry name" value="GTP_CYCLOHYDROL_1_2"/>
    <property type="match status" value="1"/>
</dbReference>
<evidence type="ECO:0000256" key="3">
    <source>
        <dbReference type="ARBA" id="ARBA00012715"/>
    </source>
</evidence>
<dbReference type="CDD" id="cd00642">
    <property type="entry name" value="GTP_cyclohydro1"/>
    <property type="match status" value="1"/>
</dbReference>
<dbReference type="EC" id="3.5.4.16" evidence="3"/>
<evidence type="ECO:0000256" key="8">
    <source>
        <dbReference type="ARBA" id="ARBA00030854"/>
    </source>
</evidence>
<keyword evidence="7" id="KW-0342">GTP-binding</keyword>
<evidence type="ECO:0000256" key="9">
    <source>
        <dbReference type="SAM" id="MobiDB-lite"/>
    </source>
</evidence>
<dbReference type="Pfam" id="PF01227">
    <property type="entry name" value="GTP_cyclohydroI"/>
    <property type="match status" value="1"/>
</dbReference>
<dbReference type="GO" id="GO:0008270">
    <property type="term" value="F:zinc ion binding"/>
    <property type="evidence" value="ECO:0007669"/>
    <property type="project" value="TreeGrafter"/>
</dbReference>
<comment type="pathway">
    <text evidence="1">Cofactor biosynthesis; 7,8-dihydroneopterin triphosphate biosynthesis; 7,8-dihydroneopterin triphosphate from GTP: step 1/1.</text>
</comment>
<dbReference type="InterPro" id="IPR020602">
    <property type="entry name" value="GTP_CycHdrlase_I_dom"/>
</dbReference>
<dbReference type="GO" id="GO:0005737">
    <property type="term" value="C:cytoplasm"/>
    <property type="evidence" value="ECO:0007669"/>
    <property type="project" value="TreeGrafter"/>
</dbReference>
<dbReference type="InterPro" id="IPR043134">
    <property type="entry name" value="GTP-CH-I_N"/>
</dbReference>
<evidence type="ECO:0000313" key="11">
    <source>
        <dbReference type="EMBL" id="KAJ8599358.1"/>
    </source>
</evidence>
<organism evidence="11 12">
    <name type="scientific">Chrysophaeum taylorii</name>
    <dbReference type="NCBI Taxonomy" id="2483200"/>
    <lineage>
        <taxon>Eukaryota</taxon>
        <taxon>Sar</taxon>
        <taxon>Stramenopiles</taxon>
        <taxon>Ochrophyta</taxon>
        <taxon>Pelagophyceae</taxon>
        <taxon>Pelagomonadales</taxon>
        <taxon>Pelagomonadaceae</taxon>
        <taxon>Chrysophaeum</taxon>
    </lineage>
</organism>